<evidence type="ECO:0000313" key="5">
    <source>
        <dbReference type="Proteomes" id="UP000002358"/>
    </source>
</evidence>
<dbReference type="GeneID" id="103315538"/>
<accession>A0A7M7Q3R2</accession>
<dbReference type="Proteomes" id="UP000002358">
    <property type="component" value="Unassembled WGS sequence"/>
</dbReference>
<feature type="domain" description="DDE Tnp4" evidence="3">
    <location>
        <begin position="110"/>
        <end position="247"/>
    </location>
</feature>
<name>A0A7M7Q3R2_NASVI</name>
<dbReference type="InParanoid" id="A0A7M7Q3R2"/>
<comment type="cofactor">
    <cofactor evidence="1">
        <name>a divalent metal cation</name>
        <dbReference type="ChEBI" id="CHEBI:60240"/>
    </cofactor>
</comment>
<keyword evidence="5" id="KW-1185">Reference proteome</keyword>
<dbReference type="InterPro" id="IPR027806">
    <property type="entry name" value="HARBI1_dom"/>
</dbReference>
<evidence type="ECO:0000256" key="1">
    <source>
        <dbReference type="ARBA" id="ARBA00001968"/>
    </source>
</evidence>
<proteinExistence type="predicted"/>
<organism evidence="4 5">
    <name type="scientific">Nasonia vitripennis</name>
    <name type="common">Parasitic wasp</name>
    <dbReference type="NCBI Taxonomy" id="7425"/>
    <lineage>
        <taxon>Eukaryota</taxon>
        <taxon>Metazoa</taxon>
        <taxon>Ecdysozoa</taxon>
        <taxon>Arthropoda</taxon>
        <taxon>Hexapoda</taxon>
        <taxon>Insecta</taxon>
        <taxon>Pterygota</taxon>
        <taxon>Neoptera</taxon>
        <taxon>Endopterygota</taxon>
        <taxon>Hymenoptera</taxon>
        <taxon>Apocrita</taxon>
        <taxon>Proctotrupomorpha</taxon>
        <taxon>Chalcidoidea</taxon>
        <taxon>Pteromalidae</taxon>
        <taxon>Pteromalinae</taxon>
        <taxon>Nasonia</taxon>
    </lineage>
</organism>
<dbReference type="KEGG" id="nvi:103315538"/>
<sequence length="271" mass="31677">MFRMPPHVVMILIDLLQDRMHHERHSIPIHLVVLSMLRFFAEGSFQKGFSNKYRHPMGQATASRYLDTFLQAILQLTPQFIQFPTSQQERQQISAQFQRTIRIPGVIGLVDGFIVCMKRPSENEEAFFNYRHGPGMNVQIIADCNYLIRGIRIIPGSNNDQFNWNFSQAREYMEYLRNNPEIVQNEGLYYILGDSGYARSSTLLTPILDAPEGTPAHVYTEEHVHTRCKVEQTIGIFTGTWKVISRSRKLYYRPRKVWMLIMQLRSYTILD</sequence>
<keyword evidence="2" id="KW-0479">Metal-binding</keyword>
<dbReference type="Pfam" id="PF13359">
    <property type="entry name" value="DDE_Tnp_4"/>
    <property type="match status" value="1"/>
</dbReference>
<dbReference type="OrthoDB" id="7699131at2759"/>
<reference evidence="4" key="1">
    <citation type="submission" date="2021-01" db="UniProtKB">
        <authorList>
            <consortium name="EnsemblMetazoa"/>
        </authorList>
    </citation>
    <scope>IDENTIFICATION</scope>
</reference>
<dbReference type="RefSeq" id="XP_031779801.1">
    <property type="nucleotide sequence ID" value="XM_031923941.2"/>
</dbReference>
<dbReference type="GO" id="GO:0046872">
    <property type="term" value="F:metal ion binding"/>
    <property type="evidence" value="ECO:0007669"/>
    <property type="project" value="UniProtKB-KW"/>
</dbReference>
<evidence type="ECO:0000313" key="4">
    <source>
        <dbReference type="EnsemblMetazoa" id="XP_031779801"/>
    </source>
</evidence>
<evidence type="ECO:0000259" key="3">
    <source>
        <dbReference type="Pfam" id="PF13359"/>
    </source>
</evidence>
<dbReference type="EnsemblMetazoa" id="XM_031923941">
    <property type="protein sequence ID" value="XP_031779801"/>
    <property type="gene ID" value="LOC103315538"/>
</dbReference>
<protein>
    <recommendedName>
        <fullName evidence="3">DDE Tnp4 domain-containing protein</fullName>
    </recommendedName>
</protein>
<evidence type="ECO:0000256" key="2">
    <source>
        <dbReference type="ARBA" id="ARBA00022723"/>
    </source>
</evidence>
<dbReference type="AlphaFoldDB" id="A0A7M7Q3R2"/>